<evidence type="ECO:0000259" key="13">
    <source>
        <dbReference type="Pfam" id="PF11597"/>
    </source>
</evidence>
<protein>
    <recommendedName>
        <fullName evidence="3 10">Mediator of RNA polymerase II transcription subunit 13</fullName>
    </recommendedName>
    <alternativeName>
        <fullName evidence="9 10">Mediator complex subunit 13</fullName>
    </alternativeName>
</protein>
<evidence type="ECO:0000256" key="1">
    <source>
        <dbReference type="ARBA" id="ARBA00004123"/>
    </source>
</evidence>
<feature type="domain" description="Mediator complex subunit Med13 C-terminal" evidence="12">
    <location>
        <begin position="1281"/>
        <end position="1644"/>
    </location>
</feature>
<dbReference type="Pfam" id="PF11597">
    <property type="entry name" value="Med13_N"/>
    <property type="match status" value="1"/>
</dbReference>
<evidence type="ECO:0000256" key="3">
    <source>
        <dbReference type="ARBA" id="ARBA00019618"/>
    </source>
</evidence>
<feature type="region of interest" description="Disordered" evidence="11">
    <location>
        <begin position="748"/>
        <end position="767"/>
    </location>
</feature>
<dbReference type="InterPro" id="IPR021643">
    <property type="entry name" value="Mediator_Med13_N"/>
</dbReference>
<dbReference type="GO" id="GO:0016592">
    <property type="term" value="C:mediator complex"/>
    <property type="evidence" value="ECO:0007669"/>
    <property type="project" value="InterPro"/>
</dbReference>
<feature type="region of interest" description="Disordered" evidence="11">
    <location>
        <begin position="864"/>
        <end position="929"/>
    </location>
</feature>
<evidence type="ECO:0000256" key="9">
    <source>
        <dbReference type="ARBA" id="ARBA00032008"/>
    </source>
</evidence>
<feature type="region of interest" description="Disordered" evidence="11">
    <location>
        <begin position="1438"/>
        <end position="1481"/>
    </location>
</feature>
<dbReference type="GO" id="GO:0003713">
    <property type="term" value="F:transcription coactivator activity"/>
    <property type="evidence" value="ECO:0007669"/>
    <property type="project" value="TreeGrafter"/>
</dbReference>
<gene>
    <name evidence="14" type="ORF">DFH08DRAFT_995830</name>
</gene>
<comment type="function">
    <text evidence="10">Component of the SRB8-11 complex. The SRB8-11 complex is a regulatory module of the Mediator complex which is itself involved in regulation of basal and activated RNA polymerase II-dependent transcription. The SRB8-11 complex may be involved in the transcriptional repression of a subset of genes regulated by Mediator. It may inhibit the association of the Mediator complex with RNA polymerase II to form the holoenzyme complex.</text>
</comment>
<evidence type="ECO:0000256" key="5">
    <source>
        <dbReference type="ARBA" id="ARBA00023015"/>
    </source>
</evidence>
<keyword evidence="6 10" id="KW-0010">Activator</keyword>
<keyword evidence="4 10" id="KW-0678">Repressor</keyword>
<feature type="region of interest" description="Disordered" evidence="11">
    <location>
        <begin position="458"/>
        <end position="543"/>
    </location>
</feature>
<comment type="subcellular location">
    <subcellularLocation>
        <location evidence="1 10">Nucleus</location>
    </subcellularLocation>
</comment>
<evidence type="ECO:0000256" key="10">
    <source>
        <dbReference type="RuleBase" id="RU364134"/>
    </source>
</evidence>
<evidence type="ECO:0000256" key="4">
    <source>
        <dbReference type="ARBA" id="ARBA00022491"/>
    </source>
</evidence>
<comment type="subunit">
    <text evidence="10">Component of the SRB8-11 complex, which itself associates with the Mediator complex.</text>
</comment>
<dbReference type="Proteomes" id="UP001218218">
    <property type="component" value="Unassembled WGS sequence"/>
</dbReference>
<keyword evidence="15" id="KW-1185">Reference proteome</keyword>
<dbReference type="EMBL" id="JARIHO010000014">
    <property type="protein sequence ID" value="KAJ7350825.1"/>
    <property type="molecule type" value="Genomic_DNA"/>
</dbReference>
<feature type="region of interest" description="Disordered" evidence="11">
    <location>
        <begin position="1517"/>
        <end position="1559"/>
    </location>
</feature>
<feature type="compositionally biased region" description="Low complexity" evidence="11">
    <location>
        <begin position="484"/>
        <end position="495"/>
    </location>
</feature>
<feature type="compositionally biased region" description="Acidic residues" evidence="11">
    <location>
        <begin position="891"/>
        <end position="912"/>
    </location>
</feature>
<dbReference type="Pfam" id="PF06333">
    <property type="entry name" value="Med13_C"/>
    <property type="match status" value="1"/>
</dbReference>
<feature type="compositionally biased region" description="Basic and acidic residues" evidence="11">
    <location>
        <begin position="458"/>
        <end position="475"/>
    </location>
</feature>
<evidence type="ECO:0000313" key="14">
    <source>
        <dbReference type="EMBL" id="KAJ7350825.1"/>
    </source>
</evidence>
<feature type="domain" description="Mediator complex subunit Med13 N-terminal" evidence="13">
    <location>
        <begin position="14"/>
        <end position="356"/>
    </location>
</feature>
<sequence>MTTRPPAPRLTASDKLLSSTIPLPKDALISCSIYSPLAGPSSHSRAYNDILEVARRDVLSRNQSGSATLTQSILTSVHIRGMDSCMYAFLIGRQGEDPTELSALHFDGLIVTSQISFTPSDIYPCCPSCSDLETPCTACLELSSSTPQQHLPRRSLRLVYSHFLEAVRLRLIADISDASNSKQSGRKRLVKRLKGGFLLGPPPSSTEWSKGWDTHASSRPLIYCQLQIHLSPSPQPQLIIHPQLHTTPFLVLPHGPGRPLAEGAPITVLPHGTPAFYLAPYSGPTSALRRQFHDSLRGMGVSGWDPEEGTDDHWFSLKNHAERQETKFIIAWISVENKQGEDKGITIIYPASLCVSFVPCATSALSCMAGRREPLAYIPELPAQLQPSPQVTAAVPPTSLFPPAVQSHLQSPIRPSSCPATPSPHALRTFRALTLSRSRGLRHTASEVNGYVDAVAREREKERERLRRERERDGGSPRLGRANTSGTVTTTATPVSIPPATPQSASASVAVPTPVPQSVAGPSQQPNQAPSTFYPSPPQADPPFVVPLDENRTSPVVADLPPIPDVPVAPTPITLPPAVVPAEMQALPQIPQPQSFDPFDSQSYMDIDLAMNDFGGMGGMIDMGMGMNFGMGGGGDDRQRASAMDFETDFTDDDFSFFDRPPDVVPSAPLRMPGGPPSTSMLPELHPGAGLTPAAGPAPLGFGGITGMSPPLFGESPAPHPLQGDWANNVFTPGSEMHHMLMAPELLPPSPGETPNSHAASAPATPNVQLAEDDHTFIRRASSMGLSYGIFDPIPFAQSHRVADGKYAVGKFALPSPPPEADEEFSFDSGAPTQDSWRFKYAVKTDPRIGVVRKLIGVKRKTSTLGEGGRNKMSPSWVREHEDWERRRAEEEEEDVKSEPESDEDELEEEDSPLVSRPSTPPPAYLPLGPTLLHTHFQHSYLLPLSTPLRPPGAAVAPTNITTLTVASASVPTPVSPAATLGAASEKSKSLEAAAFAVGKEVVENSVWADAWRTTVVSMGLKQAASSRDAVWPTDVKTVAQLLSLVPGMQGPLDVETLFALDVTPSKGLQVLDSPMISIGKADAVIQILPTALRFWEKLGLSPRGGRKNATVFVLFEDDGDTRQQLVENWLAKITAIYDSKHLGTLTPGSHNLCSKDGIFPLRFDSTFRKSLAAFVASLTAPSRSNMVFYVVTPLSTMSLASPLLRQVFSAVKKALQAHEEFQSVFQFVPEALVACSSCANPADLDAVCYSTYDRILQPVDRVMSRRFFEHGEPIRSYFQDPAYTLARPLHSTVKYIKRSKAPLDVVDAGTFLHVGYRFSECGKWILCVCADQRGEAHELAVWLTQTQTPNPDADEADVETFTNEEYAVRKVWDFACKFAKRANVAWRIVFSKLGSMTIADLDAWMSFLAKAVPTCTALPYVHVTLLSVEPDAPWTFLPADGQPKATPTPPPATPAGSSKLHPSLPLKPMTRVPSLSSSTKTPSLFIDVSSTTYALYPKRSLSLSLPPTPADLGLSLSFVPESGPSSPTAATPPPDLESASPLSNISGTMPSTPEYPHPLPLRPLSTTLLVRVPAPSIASTPSVLHINLLAAFSQDGADATDVAQLHADITKSYHELSVLSAARWRLAQMGSADPILPFHLAAVDAMRAALERDGTSL</sequence>
<comment type="similarity">
    <text evidence="2 10">Belongs to the Mediator complex subunit 13 family.</text>
</comment>
<keyword evidence="8 10" id="KW-0539">Nucleus</keyword>
<evidence type="ECO:0000313" key="15">
    <source>
        <dbReference type="Proteomes" id="UP001218218"/>
    </source>
</evidence>
<accession>A0AAD7A6Y6</accession>
<dbReference type="InterPro" id="IPR009401">
    <property type="entry name" value="Med13_C"/>
</dbReference>
<dbReference type="InterPro" id="IPR051139">
    <property type="entry name" value="Mediator_complx_sub13"/>
</dbReference>
<evidence type="ECO:0000256" key="8">
    <source>
        <dbReference type="ARBA" id="ARBA00023242"/>
    </source>
</evidence>
<dbReference type="PANTHER" id="PTHR48249:SF3">
    <property type="entry name" value="MEDIATOR OF RNA POLYMERASE II TRANSCRIPTION SUBUNIT 13"/>
    <property type="match status" value="1"/>
</dbReference>
<dbReference type="GO" id="GO:0045944">
    <property type="term" value="P:positive regulation of transcription by RNA polymerase II"/>
    <property type="evidence" value="ECO:0007669"/>
    <property type="project" value="TreeGrafter"/>
</dbReference>
<proteinExistence type="inferred from homology"/>
<feature type="compositionally biased region" description="Polar residues" evidence="11">
    <location>
        <begin position="753"/>
        <end position="767"/>
    </location>
</feature>
<evidence type="ECO:0000256" key="11">
    <source>
        <dbReference type="SAM" id="MobiDB-lite"/>
    </source>
</evidence>
<dbReference type="PANTHER" id="PTHR48249">
    <property type="entry name" value="MEDIATOR OF RNA POLYMERASE II TRANSCRIPTION SUBUNIT 13"/>
    <property type="match status" value="1"/>
</dbReference>
<name>A0AAD7A6Y6_9AGAR</name>
<evidence type="ECO:0000256" key="2">
    <source>
        <dbReference type="ARBA" id="ARBA00009354"/>
    </source>
</evidence>
<evidence type="ECO:0000259" key="12">
    <source>
        <dbReference type="Pfam" id="PF06333"/>
    </source>
</evidence>
<feature type="compositionally biased region" description="Basic and acidic residues" evidence="11">
    <location>
        <begin position="878"/>
        <end position="890"/>
    </location>
</feature>
<feature type="compositionally biased region" description="Polar residues" evidence="11">
    <location>
        <begin position="520"/>
        <end position="534"/>
    </location>
</feature>
<keyword evidence="7 10" id="KW-0804">Transcription</keyword>
<feature type="compositionally biased region" description="Polar residues" evidence="11">
    <location>
        <begin position="1541"/>
        <end position="1552"/>
    </location>
</feature>
<organism evidence="14 15">
    <name type="scientific">Mycena albidolilacea</name>
    <dbReference type="NCBI Taxonomy" id="1033008"/>
    <lineage>
        <taxon>Eukaryota</taxon>
        <taxon>Fungi</taxon>
        <taxon>Dikarya</taxon>
        <taxon>Basidiomycota</taxon>
        <taxon>Agaricomycotina</taxon>
        <taxon>Agaricomycetes</taxon>
        <taxon>Agaricomycetidae</taxon>
        <taxon>Agaricales</taxon>
        <taxon>Marasmiineae</taxon>
        <taxon>Mycenaceae</taxon>
        <taxon>Mycena</taxon>
    </lineage>
</organism>
<evidence type="ECO:0000256" key="6">
    <source>
        <dbReference type="ARBA" id="ARBA00023159"/>
    </source>
</evidence>
<reference evidence="14" key="1">
    <citation type="submission" date="2023-03" db="EMBL/GenBank/DDBJ databases">
        <title>Massive genome expansion in bonnet fungi (Mycena s.s.) driven by repeated elements and novel gene families across ecological guilds.</title>
        <authorList>
            <consortium name="Lawrence Berkeley National Laboratory"/>
            <person name="Harder C.B."/>
            <person name="Miyauchi S."/>
            <person name="Viragh M."/>
            <person name="Kuo A."/>
            <person name="Thoen E."/>
            <person name="Andreopoulos B."/>
            <person name="Lu D."/>
            <person name="Skrede I."/>
            <person name="Drula E."/>
            <person name="Henrissat B."/>
            <person name="Morin E."/>
            <person name="Kohler A."/>
            <person name="Barry K."/>
            <person name="LaButti K."/>
            <person name="Morin E."/>
            <person name="Salamov A."/>
            <person name="Lipzen A."/>
            <person name="Mereny Z."/>
            <person name="Hegedus B."/>
            <person name="Baldrian P."/>
            <person name="Stursova M."/>
            <person name="Weitz H."/>
            <person name="Taylor A."/>
            <person name="Grigoriev I.V."/>
            <person name="Nagy L.G."/>
            <person name="Martin F."/>
            <person name="Kauserud H."/>
        </authorList>
    </citation>
    <scope>NUCLEOTIDE SEQUENCE</scope>
    <source>
        <strain evidence="14">CBHHK002</strain>
    </source>
</reference>
<keyword evidence="5 10" id="KW-0805">Transcription regulation</keyword>
<comment type="caution">
    <text evidence="14">The sequence shown here is derived from an EMBL/GenBank/DDBJ whole genome shotgun (WGS) entry which is preliminary data.</text>
</comment>
<evidence type="ECO:0000256" key="7">
    <source>
        <dbReference type="ARBA" id="ARBA00023163"/>
    </source>
</evidence>